<dbReference type="CDD" id="cd00293">
    <property type="entry name" value="USP-like"/>
    <property type="match status" value="2"/>
</dbReference>
<dbReference type="InterPro" id="IPR014729">
    <property type="entry name" value="Rossmann-like_a/b/a_fold"/>
</dbReference>
<dbReference type="InterPro" id="IPR051688">
    <property type="entry name" value="USP_A"/>
</dbReference>
<evidence type="ECO:0000259" key="2">
    <source>
        <dbReference type="Pfam" id="PF00582"/>
    </source>
</evidence>
<dbReference type="RefSeq" id="WP_145276626.1">
    <property type="nucleotide sequence ID" value="NZ_CP036272.1"/>
</dbReference>
<dbReference type="OrthoDB" id="6368426at2"/>
<dbReference type="PANTHER" id="PTHR43010">
    <property type="entry name" value="UNIVERSAL STRESS PROTEIN SLR1230"/>
    <property type="match status" value="1"/>
</dbReference>
<dbReference type="Pfam" id="PF00582">
    <property type="entry name" value="Usp"/>
    <property type="match status" value="2"/>
</dbReference>
<organism evidence="3 4">
    <name type="scientific">Stieleria bergensis</name>
    <dbReference type="NCBI Taxonomy" id="2528025"/>
    <lineage>
        <taxon>Bacteria</taxon>
        <taxon>Pseudomonadati</taxon>
        <taxon>Planctomycetota</taxon>
        <taxon>Planctomycetia</taxon>
        <taxon>Pirellulales</taxon>
        <taxon>Pirellulaceae</taxon>
        <taxon>Stieleria</taxon>
    </lineage>
</organism>
<dbReference type="Gene3D" id="3.40.50.620">
    <property type="entry name" value="HUPs"/>
    <property type="match status" value="2"/>
</dbReference>
<gene>
    <name evidence="3" type="ORF">SV7mr_46450</name>
</gene>
<comment type="similarity">
    <text evidence="1">Belongs to the universal stress protein A family.</text>
</comment>
<dbReference type="AlphaFoldDB" id="A0A517T139"/>
<dbReference type="InterPro" id="IPR006015">
    <property type="entry name" value="Universal_stress_UspA"/>
</dbReference>
<reference evidence="3 4" key="1">
    <citation type="submission" date="2019-02" db="EMBL/GenBank/DDBJ databases">
        <title>Deep-cultivation of Planctomycetes and their phenomic and genomic characterization uncovers novel biology.</title>
        <authorList>
            <person name="Wiegand S."/>
            <person name="Jogler M."/>
            <person name="Boedeker C."/>
            <person name="Pinto D."/>
            <person name="Vollmers J."/>
            <person name="Rivas-Marin E."/>
            <person name="Kohn T."/>
            <person name="Peeters S.H."/>
            <person name="Heuer A."/>
            <person name="Rast P."/>
            <person name="Oberbeckmann S."/>
            <person name="Bunk B."/>
            <person name="Jeske O."/>
            <person name="Meyerdierks A."/>
            <person name="Storesund J.E."/>
            <person name="Kallscheuer N."/>
            <person name="Luecker S."/>
            <person name="Lage O.M."/>
            <person name="Pohl T."/>
            <person name="Merkel B.J."/>
            <person name="Hornburger P."/>
            <person name="Mueller R.-W."/>
            <person name="Bruemmer F."/>
            <person name="Labrenz M."/>
            <person name="Spormann A.M."/>
            <person name="Op den Camp H."/>
            <person name="Overmann J."/>
            <person name="Amann R."/>
            <person name="Jetten M.S.M."/>
            <person name="Mascher T."/>
            <person name="Medema M.H."/>
            <person name="Devos D.P."/>
            <person name="Kaster A.-K."/>
            <person name="Ovreas L."/>
            <person name="Rohde M."/>
            <person name="Galperin M.Y."/>
            <person name="Jogler C."/>
        </authorList>
    </citation>
    <scope>NUCLEOTIDE SEQUENCE [LARGE SCALE GENOMIC DNA]</scope>
    <source>
        <strain evidence="3 4">SV_7m_r</strain>
    </source>
</reference>
<dbReference type="PRINTS" id="PR01438">
    <property type="entry name" value="UNVRSLSTRESS"/>
</dbReference>
<dbReference type="SUPFAM" id="SSF52402">
    <property type="entry name" value="Adenine nucleotide alpha hydrolases-like"/>
    <property type="match status" value="2"/>
</dbReference>
<dbReference type="PANTHER" id="PTHR43010:SF1">
    <property type="entry name" value="USPA DOMAIN-CONTAINING PROTEIN"/>
    <property type="match status" value="1"/>
</dbReference>
<evidence type="ECO:0000313" key="4">
    <source>
        <dbReference type="Proteomes" id="UP000315003"/>
    </source>
</evidence>
<feature type="domain" description="UspA" evidence="2">
    <location>
        <begin position="155"/>
        <end position="294"/>
    </location>
</feature>
<dbReference type="Proteomes" id="UP000315003">
    <property type="component" value="Chromosome"/>
</dbReference>
<sequence>MKVLLATDCSDNALAAADWIRQWKTDHRVDLTIVTALGDPAILNPDNMDHWFPEMLLHERTRTEQHQNQLKSLLNDRCQSIDTLARSGHPVKVILATAEDLGIDLIVIGAQGHSAIGRLLIGSVSDSVATQAKCSVLIIRPPEQPSATESKDAPNLVIGYDGSSAADHAVEEVMSLSWQASPQVTLVCVAPIYDYLLGTGLSPDALINEERIYEAMKQRAEETVQQVKTKWPTVTSKLVHDSRIGPAIIDAAEQANADVIVVGDSNHSTLDEILLGSTSKYVLRHAKRSVWIARK</sequence>
<accession>A0A517T139</accession>
<feature type="domain" description="UspA" evidence="2">
    <location>
        <begin position="2"/>
        <end position="140"/>
    </location>
</feature>
<dbReference type="EMBL" id="CP036272">
    <property type="protein sequence ID" value="QDT62098.1"/>
    <property type="molecule type" value="Genomic_DNA"/>
</dbReference>
<evidence type="ECO:0000313" key="3">
    <source>
        <dbReference type="EMBL" id="QDT62098.1"/>
    </source>
</evidence>
<keyword evidence="4" id="KW-1185">Reference proteome</keyword>
<evidence type="ECO:0000256" key="1">
    <source>
        <dbReference type="ARBA" id="ARBA00008791"/>
    </source>
</evidence>
<protein>
    <submittedName>
        <fullName evidence="3">Universal stress protein</fullName>
    </submittedName>
</protein>
<name>A0A517T139_9BACT</name>
<dbReference type="InterPro" id="IPR006016">
    <property type="entry name" value="UspA"/>
</dbReference>
<proteinExistence type="inferred from homology"/>